<dbReference type="EMBL" id="JAWDGP010005116">
    <property type="protein sequence ID" value="KAK3759538.1"/>
    <property type="molecule type" value="Genomic_DNA"/>
</dbReference>
<reference evidence="2" key="1">
    <citation type="journal article" date="2023" name="G3 (Bethesda)">
        <title>A reference genome for the long-term kleptoplast-retaining sea slug Elysia crispata morphotype clarki.</title>
        <authorList>
            <person name="Eastman K.E."/>
            <person name="Pendleton A.L."/>
            <person name="Shaikh M.A."/>
            <person name="Suttiyut T."/>
            <person name="Ogas R."/>
            <person name="Tomko P."/>
            <person name="Gavelis G."/>
            <person name="Widhalm J.R."/>
            <person name="Wisecaver J.H."/>
        </authorList>
    </citation>
    <scope>NUCLEOTIDE SEQUENCE</scope>
    <source>
        <strain evidence="2">ECLA1</strain>
    </source>
</reference>
<evidence type="ECO:0000313" key="2">
    <source>
        <dbReference type="EMBL" id="KAK3759538.1"/>
    </source>
</evidence>
<organism evidence="2 3">
    <name type="scientific">Elysia crispata</name>
    <name type="common">lettuce slug</name>
    <dbReference type="NCBI Taxonomy" id="231223"/>
    <lineage>
        <taxon>Eukaryota</taxon>
        <taxon>Metazoa</taxon>
        <taxon>Spiralia</taxon>
        <taxon>Lophotrochozoa</taxon>
        <taxon>Mollusca</taxon>
        <taxon>Gastropoda</taxon>
        <taxon>Heterobranchia</taxon>
        <taxon>Euthyneura</taxon>
        <taxon>Panpulmonata</taxon>
        <taxon>Sacoglossa</taxon>
        <taxon>Placobranchoidea</taxon>
        <taxon>Plakobranchidae</taxon>
        <taxon>Elysia</taxon>
    </lineage>
</organism>
<name>A0AAE1D7S8_9GAST</name>
<protein>
    <submittedName>
        <fullName evidence="2">Uncharacterized protein</fullName>
    </submittedName>
</protein>
<evidence type="ECO:0000256" key="1">
    <source>
        <dbReference type="SAM" id="MobiDB-lite"/>
    </source>
</evidence>
<gene>
    <name evidence="2" type="ORF">RRG08_045822</name>
</gene>
<accession>A0AAE1D7S8</accession>
<dbReference type="AlphaFoldDB" id="A0AAE1D7S8"/>
<dbReference type="Proteomes" id="UP001283361">
    <property type="component" value="Unassembled WGS sequence"/>
</dbReference>
<sequence>MFEVPLVYFGFFRTFIGFTVTSSVDINFLKAIRVCCVRLAALYTKQGSDPSGRRCTFGKKPRPDVASLLCDNLDPGFFPPMTKSAQLTHPGISGFPTQTGSETCR</sequence>
<feature type="compositionally biased region" description="Polar residues" evidence="1">
    <location>
        <begin position="95"/>
        <end position="105"/>
    </location>
</feature>
<keyword evidence="3" id="KW-1185">Reference proteome</keyword>
<proteinExistence type="predicted"/>
<feature type="region of interest" description="Disordered" evidence="1">
    <location>
        <begin position="84"/>
        <end position="105"/>
    </location>
</feature>
<evidence type="ECO:0000313" key="3">
    <source>
        <dbReference type="Proteomes" id="UP001283361"/>
    </source>
</evidence>
<comment type="caution">
    <text evidence="2">The sequence shown here is derived from an EMBL/GenBank/DDBJ whole genome shotgun (WGS) entry which is preliminary data.</text>
</comment>